<proteinExistence type="inferred from homology"/>
<name>A0ABD3W6C0_SINWO</name>
<keyword evidence="5" id="KW-0067">ATP-binding</keyword>
<feature type="compositionally biased region" description="Acidic residues" evidence="8">
    <location>
        <begin position="706"/>
        <end position="717"/>
    </location>
</feature>
<evidence type="ECO:0000256" key="7">
    <source>
        <dbReference type="ARBA" id="ARBA00023306"/>
    </source>
</evidence>
<reference evidence="10 11" key="1">
    <citation type="submission" date="2024-11" db="EMBL/GenBank/DDBJ databases">
        <title>Chromosome-level genome assembly of the freshwater bivalve Anodonta woodiana.</title>
        <authorList>
            <person name="Chen X."/>
        </authorList>
    </citation>
    <scope>NUCLEOTIDE SEQUENCE [LARGE SCALE GENOMIC DNA]</scope>
    <source>
        <strain evidence="10">MN2024</strain>
        <tissue evidence="10">Gills</tissue>
    </source>
</reference>
<keyword evidence="7" id="KW-0131">Cell cycle</keyword>
<dbReference type="FunFam" id="3.40.50.300:FF:001661">
    <property type="entry name" value="RAD17 checkpoint clamp loader component"/>
    <property type="match status" value="1"/>
</dbReference>
<dbReference type="InterPro" id="IPR004582">
    <property type="entry name" value="Checkpoint_prot_Rad17_Rad24"/>
</dbReference>
<dbReference type="EMBL" id="JBJQND010000008">
    <property type="protein sequence ID" value="KAL3869414.1"/>
    <property type="molecule type" value="Genomic_DNA"/>
</dbReference>
<dbReference type="InterPro" id="IPR003593">
    <property type="entry name" value="AAA+_ATPase"/>
</dbReference>
<evidence type="ECO:0000313" key="10">
    <source>
        <dbReference type="EMBL" id="KAL3869414.1"/>
    </source>
</evidence>
<comment type="similarity">
    <text evidence="2">Belongs to the rad17/RAD24 family.</text>
</comment>
<dbReference type="PANTHER" id="PTHR12172">
    <property type="entry name" value="CELL CYCLE CHECKPOINT PROTEIN RAD17"/>
    <property type="match status" value="1"/>
</dbReference>
<dbReference type="GO" id="GO:0006974">
    <property type="term" value="P:DNA damage response"/>
    <property type="evidence" value="ECO:0007669"/>
    <property type="project" value="UniProtKB-KW"/>
</dbReference>
<evidence type="ECO:0000256" key="2">
    <source>
        <dbReference type="ARBA" id="ARBA00006168"/>
    </source>
</evidence>
<evidence type="ECO:0000256" key="1">
    <source>
        <dbReference type="ARBA" id="ARBA00004123"/>
    </source>
</evidence>
<dbReference type="AlphaFoldDB" id="A0ABD3W6C0"/>
<dbReference type="InterPro" id="IPR027417">
    <property type="entry name" value="P-loop_NTPase"/>
</dbReference>
<feature type="region of interest" description="Disordered" evidence="8">
    <location>
        <begin position="686"/>
        <end position="717"/>
    </location>
</feature>
<keyword evidence="11" id="KW-1185">Reference proteome</keyword>
<protein>
    <recommendedName>
        <fullName evidence="9">AAA+ ATPase domain-containing protein</fullName>
    </recommendedName>
</protein>
<dbReference type="Gene3D" id="3.40.50.300">
    <property type="entry name" value="P-loop containing nucleotide triphosphate hydrolases"/>
    <property type="match status" value="1"/>
</dbReference>
<comment type="subcellular location">
    <subcellularLocation>
        <location evidence="1">Nucleus</location>
    </subcellularLocation>
</comment>
<feature type="domain" description="AAA+ ATPase" evidence="9">
    <location>
        <begin position="167"/>
        <end position="326"/>
    </location>
</feature>
<evidence type="ECO:0000256" key="5">
    <source>
        <dbReference type="ARBA" id="ARBA00022840"/>
    </source>
</evidence>
<evidence type="ECO:0000313" key="11">
    <source>
        <dbReference type="Proteomes" id="UP001634394"/>
    </source>
</evidence>
<feature type="compositionally biased region" description="Low complexity" evidence="8">
    <location>
        <begin position="83"/>
        <end position="104"/>
    </location>
</feature>
<comment type="caution">
    <text evidence="10">The sequence shown here is derived from an EMBL/GenBank/DDBJ whole genome shotgun (WGS) entry which is preliminary data.</text>
</comment>
<dbReference type="Proteomes" id="UP001634394">
    <property type="component" value="Unassembled WGS sequence"/>
</dbReference>
<dbReference type="Pfam" id="PF03215">
    <property type="entry name" value="Rad17"/>
    <property type="match status" value="1"/>
</dbReference>
<keyword evidence="4" id="KW-0227">DNA damage</keyword>
<dbReference type="GO" id="GO:0005524">
    <property type="term" value="F:ATP binding"/>
    <property type="evidence" value="ECO:0007669"/>
    <property type="project" value="UniProtKB-KW"/>
</dbReference>
<dbReference type="SMART" id="SM00382">
    <property type="entry name" value="AAA"/>
    <property type="match status" value="1"/>
</dbReference>
<sequence>MAKQQSTLTSLWTQTLHSDIDDSVIVLSDDEDLAFQTPVKKVACDQDVSVLKAVSSKKAIQWVSSSFGDFEKDVDRRHNKPISASASSVNKQSTSKSSKSQSGKSLREEKVSNSNFPSLSHIKQKANTDLWSDKFAPNAQSALAVHKKKIAEVEAWMKQQLTTNRKKSSMLLLTGPAGVGKTTTVRVLAQELKLELQEWINPVTTQYNGTSSYEENPIYRPDKRFDAPLSESQLKLFNDFILRASRYNSLDIFGCSSAGRKILLVEDFPNIFFRDAASFHEILRKYRQTGGSPIIFIVSDSTRGESNQRLLFPQELQQNLHIDNISFNPIAMTSMIKVLSRIASIEASQEGGTFECPSRSVIESLAMSSAGDIRAAVNALQFACLKGICDRRRDRTSKGQQVKSKPAYPDKFSKNKKSAKLLDLETSTEAELVAIGGRDTSLFLFRALGKILYCKREDPATCENLPALPPHLSQYYRDPLQIYPEDVVEKSHLSGEYFTAYLHQNYMEFFSELDDVVQASEYLSCADYLTINWATRSALQDYAVSVATRGIVFCNTARARHSTGGSSLGWKPLHKPQCYTTAKLIRANLENASFFFKGYSWHPDVLHTEIIPYLSLTNTTLHDPGQIRFVQEMCRYSSHQIRSSERLNEQDVDIMETDDLEDYGMKKNSSDRSFPHTGMEMTSLGMEKDADDDFPCSQPDVKNIPPDDDVVIEDYDD</sequence>
<feature type="region of interest" description="Disordered" evidence="8">
    <location>
        <begin position="81"/>
        <end position="119"/>
    </location>
</feature>
<evidence type="ECO:0000256" key="8">
    <source>
        <dbReference type="SAM" id="MobiDB-lite"/>
    </source>
</evidence>
<dbReference type="SUPFAM" id="SSF52540">
    <property type="entry name" value="P-loop containing nucleoside triphosphate hydrolases"/>
    <property type="match status" value="1"/>
</dbReference>
<evidence type="ECO:0000259" key="9">
    <source>
        <dbReference type="SMART" id="SM00382"/>
    </source>
</evidence>
<evidence type="ECO:0000256" key="6">
    <source>
        <dbReference type="ARBA" id="ARBA00023242"/>
    </source>
</evidence>
<dbReference type="PANTHER" id="PTHR12172:SF0">
    <property type="entry name" value="CELL CYCLE CHECKPOINT PROTEIN RAD17"/>
    <property type="match status" value="1"/>
</dbReference>
<accession>A0ABD3W6C0</accession>
<keyword evidence="6" id="KW-0539">Nucleus</keyword>
<keyword evidence="3" id="KW-0547">Nucleotide-binding</keyword>
<evidence type="ECO:0000256" key="3">
    <source>
        <dbReference type="ARBA" id="ARBA00022741"/>
    </source>
</evidence>
<dbReference type="GO" id="GO:0005634">
    <property type="term" value="C:nucleus"/>
    <property type="evidence" value="ECO:0007669"/>
    <property type="project" value="UniProtKB-SubCell"/>
</dbReference>
<gene>
    <name evidence="10" type="ORF">ACJMK2_042098</name>
</gene>
<evidence type="ECO:0000256" key="4">
    <source>
        <dbReference type="ARBA" id="ARBA00022763"/>
    </source>
</evidence>
<organism evidence="10 11">
    <name type="scientific">Sinanodonta woodiana</name>
    <name type="common">Chinese pond mussel</name>
    <name type="synonym">Anodonta woodiana</name>
    <dbReference type="NCBI Taxonomy" id="1069815"/>
    <lineage>
        <taxon>Eukaryota</taxon>
        <taxon>Metazoa</taxon>
        <taxon>Spiralia</taxon>
        <taxon>Lophotrochozoa</taxon>
        <taxon>Mollusca</taxon>
        <taxon>Bivalvia</taxon>
        <taxon>Autobranchia</taxon>
        <taxon>Heteroconchia</taxon>
        <taxon>Palaeoheterodonta</taxon>
        <taxon>Unionida</taxon>
        <taxon>Unionoidea</taxon>
        <taxon>Unionidae</taxon>
        <taxon>Unioninae</taxon>
        <taxon>Sinanodonta</taxon>
    </lineage>
</organism>